<evidence type="ECO:0000313" key="2">
    <source>
        <dbReference type="EMBL" id="KAF2249431.1"/>
    </source>
</evidence>
<protein>
    <submittedName>
        <fullName evidence="2">Uncharacterized protein</fullName>
    </submittedName>
</protein>
<dbReference type="GeneID" id="54575332"/>
<dbReference type="EMBL" id="ML987195">
    <property type="protein sequence ID" value="KAF2249431.1"/>
    <property type="molecule type" value="Genomic_DNA"/>
</dbReference>
<proteinExistence type="predicted"/>
<accession>A0A6A6IG65</accession>
<sequence length="57" mass="6455">MLASPLKGTPQNGYRATELPPPLSKRVLEPWWPAMWHRRSGARDASTTPDDQLRNLS</sequence>
<reference evidence="2" key="1">
    <citation type="journal article" date="2020" name="Stud. Mycol.">
        <title>101 Dothideomycetes genomes: a test case for predicting lifestyles and emergence of pathogens.</title>
        <authorList>
            <person name="Haridas S."/>
            <person name="Albert R."/>
            <person name="Binder M."/>
            <person name="Bloem J."/>
            <person name="Labutti K."/>
            <person name="Salamov A."/>
            <person name="Andreopoulos B."/>
            <person name="Baker S."/>
            <person name="Barry K."/>
            <person name="Bills G."/>
            <person name="Bluhm B."/>
            <person name="Cannon C."/>
            <person name="Castanera R."/>
            <person name="Culley D."/>
            <person name="Daum C."/>
            <person name="Ezra D."/>
            <person name="Gonzalez J."/>
            <person name="Henrissat B."/>
            <person name="Kuo A."/>
            <person name="Liang C."/>
            <person name="Lipzen A."/>
            <person name="Lutzoni F."/>
            <person name="Magnuson J."/>
            <person name="Mondo S."/>
            <person name="Nolan M."/>
            <person name="Ohm R."/>
            <person name="Pangilinan J."/>
            <person name="Park H.-J."/>
            <person name="Ramirez L."/>
            <person name="Alfaro M."/>
            <person name="Sun H."/>
            <person name="Tritt A."/>
            <person name="Yoshinaga Y."/>
            <person name="Zwiers L.-H."/>
            <person name="Turgeon B."/>
            <person name="Goodwin S."/>
            <person name="Spatafora J."/>
            <person name="Crous P."/>
            <person name="Grigoriev I."/>
        </authorList>
    </citation>
    <scope>NUCLEOTIDE SEQUENCE</scope>
    <source>
        <strain evidence="2">CBS 122368</strain>
    </source>
</reference>
<name>A0A6A6IG65_9PLEO</name>
<keyword evidence="3" id="KW-1185">Reference proteome</keyword>
<dbReference type="Proteomes" id="UP000800094">
    <property type="component" value="Unassembled WGS sequence"/>
</dbReference>
<dbReference type="AlphaFoldDB" id="A0A6A6IG65"/>
<evidence type="ECO:0000256" key="1">
    <source>
        <dbReference type="SAM" id="MobiDB-lite"/>
    </source>
</evidence>
<organism evidence="2 3">
    <name type="scientific">Trematosphaeria pertusa</name>
    <dbReference type="NCBI Taxonomy" id="390896"/>
    <lineage>
        <taxon>Eukaryota</taxon>
        <taxon>Fungi</taxon>
        <taxon>Dikarya</taxon>
        <taxon>Ascomycota</taxon>
        <taxon>Pezizomycotina</taxon>
        <taxon>Dothideomycetes</taxon>
        <taxon>Pleosporomycetidae</taxon>
        <taxon>Pleosporales</taxon>
        <taxon>Massarineae</taxon>
        <taxon>Trematosphaeriaceae</taxon>
        <taxon>Trematosphaeria</taxon>
    </lineage>
</organism>
<gene>
    <name evidence="2" type="ORF">BU26DRAFT_318203</name>
</gene>
<dbReference type="RefSeq" id="XP_033684435.1">
    <property type="nucleotide sequence ID" value="XM_033822002.1"/>
</dbReference>
<feature type="region of interest" description="Disordered" evidence="1">
    <location>
        <begin position="1"/>
        <end position="21"/>
    </location>
</feature>
<evidence type="ECO:0000313" key="3">
    <source>
        <dbReference type="Proteomes" id="UP000800094"/>
    </source>
</evidence>